<evidence type="ECO:0000313" key="10">
    <source>
        <dbReference type="Proteomes" id="UP000694844"/>
    </source>
</evidence>
<evidence type="ECO:0000256" key="7">
    <source>
        <dbReference type="ARBA" id="ARBA00035815"/>
    </source>
</evidence>
<dbReference type="SUPFAM" id="SSF53335">
    <property type="entry name" value="S-adenosyl-L-methionine-dependent methyltransferases"/>
    <property type="match status" value="1"/>
</dbReference>
<dbReference type="PROSITE" id="PS01279">
    <property type="entry name" value="PCMT"/>
    <property type="match status" value="1"/>
</dbReference>
<feature type="signal peptide" evidence="9">
    <location>
        <begin position="1"/>
        <end position="29"/>
    </location>
</feature>
<evidence type="ECO:0000313" key="11">
    <source>
        <dbReference type="RefSeq" id="XP_022334088.1"/>
    </source>
</evidence>
<dbReference type="GO" id="GO:0032259">
    <property type="term" value="P:methylation"/>
    <property type="evidence" value="ECO:0007669"/>
    <property type="project" value="UniProtKB-KW"/>
</dbReference>
<dbReference type="KEGG" id="cvn:111131050"/>
<dbReference type="GO" id="GO:0004719">
    <property type="term" value="F:protein-L-isoaspartate (D-aspartate) O-methyltransferase activity"/>
    <property type="evidence" value="ECO:0007669"/>
    <property type="project" value="UniProtKB-UniRule"/>
</dbReference>
<comment type="similarity">
    <text evidence="2 8">Belongs to the methyltransferase superfamily. L-isoaspartyl/D-aspartyl protein methyltransferase family.</text>
</comment>
<evidence type="ECO:0000256" key="2">
    <source>
        <dbReference type="ARBA" id="ARBA00005369"/>
    </source>
</evidence>
<keyword evidence="3" id="KW-0963">Cytoplasm</keyword>
<dbReference type="RefSeq" id="XP_022334088.1">
    <property type="nucleotide sequence ID" value="XM_022478380.1"/>
</dbReference>
<proteinExistence type="inferred from homology"/>
<sequence>MAVRRILKRTLFLTGFVSLFRTMAWRSSGKSHVDLIDNLAKNEILKTPRVIEAMKKVDRANFCKFNPYNDSPQTIGYSVTISAPHMHAHAMELLADHLSEGKRALDVGSGSGYLTACMALMVGPTGKAVGIDHIPELVSESVENIKKDSRLAALLESGQMKLVAGDGRQGYPEDGPYDAIHVGAAAATLPQALLDQLAPGGRLIIPVGPQGESQMLQQYDKGMDNTITRKNLMGVIYVPLTSKEKQVPSKRQGGSHEDL</sequence>
<dbReference type="CDD" id="cd02440">
    <property type="entry name" value="AdoMet_MTases"/>
    <property type="match status" value="1"/>
</dbReference>
<keyword evidence="6 8" id="KW-0949">S-adenosyl-L-methionine</keyword>
<evidence type="ECO:0000256" key="1">
    <source>
        <dbReference type="ARBA" id="ARBA00004496"/>
    </source>
</evidence>
<dbReference type="GO" id="GO:0005737">
    <property type="term" value="C:cytoplasm"/>
    <property type="evidence" value="ECO:0007669"/>
    <property type="project" value="UniProtKB-SubCell"/>
</dbReference>
<accession>A0A8B8E2U2</accession>
<dbReference type="EC" id="2.1.1.77" evidence="8"/>
<dbReference type="InterPro" id="IPR029063">
    <property type="entry name" value="SAM-dependent_MTases_sf"/>
</dbReference>
<organism evidence="10 11">
    <name type="scientific">Crassostrea virginica</name>
    <name type="common">Eastern oyster</name>
    <dbReference type="NCBI Taxonomy" id="6565"/>
    <lineage>
        <taxon>Eukaryota</taxon>
        <taxon>Metazoa</taxon>
        <taxon>Spiralia</taxon>
        <taxon>Lophotrochozoa</taxon>
        <taxon>Mollusca</taxon>
        <taxon>Bivalvia</taxon>
        <taxon>Autobranchia</taxon>
        <taxon>Pteriomorphia</taxon>
        <taxon>Ostreida</taxon>
        <taxon>Ostreoidea</taxon>
        <taxon>Ostreidae</taxon>
        <taxon>Crassostrea</taxon>
    </lineage>
</organism>
<comment type="catalytic activity">
    <reaction evidence="7">
        <text>[protein]-L-isoaspartate + S-adenosyl-L-methionine = [protein]-L-isoaspartate alpha-methyl ester + S-adenosyl-L-homocysteine</text>
        <dbReference type="Rhea" id="RHEA:12705"/>
        <dbReference type="Rhea" id="RHEA-COMP:12143"/>
        <dbReference type="Rhea" id="RHEA-COMP:12144"/>
        <dbReference type="ChEBI" id="CHEBI:57856"/>
        <dbReference type="ChEBI" id="CHEBI:59789"/>
        <dbReference type="ChEBI" id="CHEBI:90596"/>
        <dbReference type="ChEBI" id="CHEBI:90598"/>
        <dbReference type="EC" id="2.1.1.77"/>
    </reaction>
    <physiologicalReaction direction="left-to-right" evidence="7">
        <dbReference type="Rhea" id="RHEA:12706"/>
    </physiologicalReaction>
</comment>
<dbReference type="NCBIfam" id="TIGR00080">
    <property type="entry name" value="pimt"/>
    <property type="match status" value="1"/>
</dbReference>
<dbReference type="GeneID" id="111131050"/>
<evidence type="ECO:0000256" key="5">
    <source>
        <dbReference type="ARBA" id="ARBA00022679"/>
    </source>
</evidence>
<dbReference type="Proteomes" id="UP000694844">
    <property type="component" value="Chromosome 4"/>
</dbReference>
<evidence type="ECO:0000256" key="8">
    <source>
        <dbReference type="RuleBase" id="RU003802"/>
    </source>
</evidence>
<name>A0A8B8E2U2_CRAVI</name>
<protein>
    <recommendedName>
        <fullName evidence="8">Protein-L-isoaspartate O-methyltransferase</fullName>
        <ecNumber evidence="8">2.1.1.77</ecNumber>
    </recommendedName>
</protein>
<evidence type="ECO:0000256" key="4">
    <source>
        <dbReference type="ARBA" id="ARBA00022603"/>
    </source>
</evidence>
<reference evidence="11" key="1">
    <citation type="submission" date="2025-08" db="UniProtKB">
        <authorList>
            <consortium name="RefSeq"/>
        </authorList>
    </citation>
    <scope>IDENTIFICATION</scope>
    <source>
        <tissue evidence="11">Whole sample</tissue>
    </source>
</reference>
<keyword evidence="9" id="KW-0732">Signal</keyword>
<dbReference type="OrthoDB" id="73890at2759"/>
<dbReference type="FunFam" id="3.40.50.150:FF:000027">
    <property type="entry name" value="Protein-L-isoaspartate O-methyltransferase"/>
    <property type="match status" value="1"/>
</dbReference>
<dbReference type="PANTHER" id="PTHR11579:SF0">
    <property type="entry name" value="PROTEIN-L-ISOASPARTATE(D-ASPARTATE) O-METHYLTRANSFERASE"/>
    <property type="match status" value="1"/>
</dbReference>
<dbReference type="Gene3D" id="3.40.50.150">
    <property type="entry name" value="Vaccinia Virus protein VP39"/>
    <property type="match status" value="1"/>
</dbReference>
<keyword evidence="4 8" id="KW-0489">Methyltransferase</keyword>
<dbReference type="Pfam" id="PF01135">
    <property type="entry name" value="PCMT"/>
    <property type="match status" value="1"/>
</dbReference>
<feature type="chain" id="PRO_5034071593" description="Protein-L-isoaspartate O-methyltransferase" evidence="9">
    <location>
        <begin position="30"/>
        <end position="259"/>
    </location>
</feature>
<evidence type="ECO:0000256" key="9">
    <source>
        <dbReference type="SAM" id="SignalP"/>
    </source>
</evidence>
<keyword evidence="5 8" id="KW-0808">Transferase</keyword>
<comment type="subcellular location">
    <subcellularLocation>
        <location evidence="1">Cytoplasm</location>
    </subcellularLocation>
</comment>
<evidence type="ECO:0000256" key="6">
    <source>
        <dbReference type="ARBA" id="ARBA00022691"/>
    </source>
</evidence>
<dbReference type="InterPro" id="IPR000682">
    <property type="entry name" value="PCMT"/>
</dbReference>
<evidence type="ECO:0000256" key="3">
    <source>
        <dbReference type="ARBA" id="ARBA00022490"/>
    </source>
</evidence>
<dbReference type="AlphaFoldDB" id="A0A8B8E2U2"/>
<dbReference type="PANTHER" id="PTHR11579">
    <property type="entry name" value="PROTEIN-L-ISOASPARTATE O-METHYLTRANSFERASE"/>
    <property type="match status" value="1"/>
</dbReference>
<keyword evidence="10" id="KW-1185">Reference proteome</keyword>
<gene>
    <name evidence="11" type="primary">LOC111131050</name>
</gene>